<dbReference type="AlphaFoldDB" id="A0AAV2YFA1"/>
<dbReference type="Proteomes" id="UP001146120">
    <property type="component" value="Unassembled WGS sequence"/>
</dbReference>
<sequence>MEMAAKGESRPKHLPQPHAVDDDDDAAERTKNEGEEETITVMAHVRDKMIPVHCGFGTQQVLWLGHVAIARFDEVQQRGWLELGVPVKMVKDGKEELRMADIICDVLQNHSHVYITTSLDPTSHNHPG</sequence>
<gene>
    <name evidence="2" type="ORF">N0F65_012634</name>
</gene>
<reference evidence="2" key="1">
    <citation type="submission" date="2022-11" db="EMBL/GenBank/DDBJ databases">
        <authorList>
            <person name="Morgan W.R."/>
            <person name="Tartar A."/>
        </authorList>
    </citation>
    <scope>NUCLEOTIDE SEQUENCE</scope>
    <source>
        <strain evidence="2">ARSEF 373</strain>
    </source>
</reference>
<keyword evidence="3" id="KW-1185">Reference proteome</keyword>
<evidence type="ECO:0000256" key="1">
    <source>
        <dbReference type="SAM" id="MobiDB-lite"/>
    </source>
</evidence>
<evidence type="ECO:0000313" key="3">
    <source>
        <dbReference type="Proteomes" id="UP001146120"/>
    </source>
</evidence>
<evidence type="ECO:0000313" key="2">
    <source>
        <dbReference type="EMBL" id="DAZ92815.1"/>
    </source>
</evidence>
<name>A0AAV2YFA1_9STRA</name>
<proteinExistence type="predicted"/>
<dbReference type="EMBL" id="DAKRPA010000380">
    <property type="protein sequence ID" value="DAZ92815.1"/>
    <property type="molecule type" value="Genomic_DNA"/>
</dbReference>
<feature type="region of interest" description="Disordered" evidence="1">
    <location>
        <begin position="1"/>
        <end position="37"/>
    </location>
</feature>
<accession>A0AAV2YFA1</accession>
<feature type="compositionally biased region" description="Basic and acidic residues" evidence="1">
    <location>
        <begin position="1"/>
        <end position="11"/>
    </location>
</feature>
<organism evidence="2 3">
    <name type="scientific">Lagenidium giganteum</name>
    <dbReference type="NCBI Taxonomy" id="4803"/>
    <lineage>
        <taxon>Eukaryota</taxon>
        <taxon>Sar</taxon>
        <taxon>Stramenopiles</taxon>
        <taxon>Oomycota</taxon>
        <taxon>Peronosporomycetes</taxon>
        <taxon>Pythiales</taxon>
        <taxon>Pythiaceae</taxon>
    </lineage>
</organism>
<reference evidence="2" key="2">
    <citation type="journal article" date="2023" name="Microbiol Resour">
        <title>Decontamination and Annotation of the Draft Genome Sequence of the Oomycete Lagenidium giganteum ARSEF 373.</title>
        <authorList>
            <person name="Morgan W.R."/>
            <person name="Tartar A."/>
        </authorList>
    </citation>
    <scope>NUCLEOTIDE SEQUENCE</scope>
    <source>
        <strain evidence="2">ARSEF 373</strain>
    </source>
</reference>
<comment type="caution">
    <text evidence="2">The sequence shown here is derived from an EMBL/GenBank/DDBJ whole genome shotgun (WGS) entry which is preliminary data.</text>
</comment>
<protein>
    <submittedName>
        <fullName evidence="2">Uncharacterized protein</fullName>
    </submittedName>
</protein>